<dbReference type="InterPro" id="IPR056083">
    <property type="entry name" value="DUF7666"/>
</dbReference>
<evidence type="ECO:0000313" key="3">
    <source>
        <dbReference type="Proteomes" id="UP000358366"/>
    </source>
</evidence>
<evidence type="ECO:0000313" key="2">
    <source>
        <dbReference type="EMBL" id="VUX02431.1"/>
    </source>
</evidence>
<evidence type="ECO:0000259" key="1">
    <source>
        <dbReference type="Pfam" id="PF24703"/>
    </source>
</evidence>
<reference evidence="2 3" key="1">
    <citation type="submission" date="2019-07" db="EMBL/GenBank/DDBJ databases">
        <authorList>
            <person name="Hibberd C M."/>
            <person name="Gehrig L. J."/>
            <person name="Chang H.-W."/>
            <person name="Venkatesh S."/>
        </authorList>
    </citation>
    <scope>NUCLEOTIDE SEQUENCE [LARGE SCALE GENOMIC DNA]</scope>
    <source>
        <strain evidence="2">Dorea_formicigenerans_SSTS_Bg7063</strain>
    </source>
</reference>
<gene>
    <name evidence="2" type="ORF">DFSSTS7063_01098</name>
</gene>
<dbReference type="AlphaFoldDB" id="A0A564T6Y5"/>
<name>A0A564T6Y5_9FIRM</name>
<feature type="domain" description="DUF7666" evidence="1">
    <location>
        <begin position="1"/>
        <end position="92"/>
    </location>
</feature>
<dbReference type="RefSeq" id="WP_144124002.1">
    <property type="nucleotide sequence ID" value="NZ_CABHNI010000019.1"/>
</dbReference>
<dbReference type="EMBL" id="CABHNI010000019">
    <property type="protein sequence ID" value="VUX02431.1"/>
    <property type="molecule type" value="Genomic_DNA"/>
</dbReference>
<organism evidence="2 3">
    <name type="scientific">Dorea formicigenerans</name>
    <dbReference type="NCBI Taxonomy" id="39486"/>
    <lineage>
        <taxon>Bacteria</taxon>
        <taxon>Bacillati</taxon>
        <taxon>Bacillota</taxon>
        <taxon>Clostridia</taxon>
        <taxon>Lachnospirales</taxon>
        <taxon>Lachnospiraceae</taxon>
        <taxon>Dorea</taxon>
    </lineage>
</organism>
<dbReference type="Proteomes" id="UP000358366">
    <property type="component" value="Unassembled WGS sequence"/>
</dbReference>
<protein>
    <recommendedName>
        <fullName evidence="1">DUF7666 domain-containing protein</fullName>
    </recommendedName>
</protein>
<accession>A0A564T6Y5</accession>
<dbReference type="Pfam" id="PF24703">
    <property type="entry name" value="DUF7666"/>
    <property type="match status" value="1"/>
</dbReference>
<sequence length="185" mass="21007">MKAYKGFKKDLTCLGYKFNEDGINKTDQANCRKNGFHCAENPMDCLDYYSDWKNSVYYEVDAAGDIDEDEIDSKISCTEMQLVKRLTIEQLLFEGLIYMVEHPERNWNGHVKKECGKAYNGFVVVRGKNPIASGNLGDILVLLQEEENCSAIEEVAFLKIDGSRCYPKIDYTVKGIANDQEEVCA</sequence>
<proteinExistence type="predicted"/>